<protein>
    <submittedName>
        <fullName evidence="1">Uncharacterized protein</fullName>
    </submittedName>
</protein>
<evidence type="ECO:0000313" key="1">
    <source>
        <dbReference type="EMBL" id="EGX55587.1"/>
    </source>
</evidence>
<gene>
    <name evidence="1" type="ORF">SZN_32096</name>
</gene>
<dbReference type="Proteomes" id="UP000004217">
    <property type="component" value="Unassembled WGS sequence"/>
</dbReference>
<dbReference type="AlphaFoldDB" id="G2GLM1"/>
<evidence type="ECO:0000313" key="2">
    <source>
        <dbReference type="Proteomes" id="UP000004217"/>
    </source>
</evidence>
<keyword evidence="2" id="KW-1185">Reference proteome</keyword>
<comment type="caution">
    <text evidence="1">The sequence shown here is derived from an EMBL/GenBank/DDBJ whole genome shotgun (WGS) entry which is preliminary data.</text>
</comment>
<reference evidence="1 2" key="1">
    <citation type="submission" date="2011-08" db="EMBL/GenBank/DDBJ databases">
        <authorList>
            <person name="Lin Y."/>
            <person name="Hao X."/>
            <person name="Johnstone L."/>
            <person name="Miller S.J."/>
            <person name="Wei G."/>
            <person name="Rensing C."/>
        </authorList>
    </citation>
    <scope>NUCLEOTIDE SEQUENCE [LARGE SCALE GENOMIC DNA]</scope>
    <source>
        <strain evidence="1 2">K42</strain>
    </source>
</reference>
<name>G2GLM1_9ACTN</name>
<sequence length="36" mass="3980">MRACTRALYRACGCTEIPAYGDHVCAGHRFGERLHG</sequence>
<organism evidence="1 2">
    <name type="scientific">Streptomyces zinciresistens K42</name>
    <dbReference type="NCBI Taxonomy" id="700597"/>
    <lineage>
        <taxon>Bacteria</taxon>
        <taxon>Bacillati</taxon>
        <taxon>Actinomycetota</taxon>
        <taxon>Actinomycetes</taxon>
        <taxon>Kitasatosporales</taxon>
        <taxon>Streptomycetaceae</taxon>
        <taxon>Streptomyces</taxon>
    </lineage>
</organism>
<accession>G2GLM1</accession>
<dbReference type="EMBL" id="AGBF01000211">
    <property type="protein sequence ID" value="EGX55587.1"/>
    <property type="molecule type" value="Genomic_DNA"/>
</dbReference>
<proteinExistence type="predicted"/>